<dbReference type="InterPro" id="IPR001128">
    <property type="entry name" value="Cyt_P450"/>
</dbReference>
<protein>
    <submittedName>
        <fullName evidence="3">Cytochrome P450</fullName>
    </submittedName>
</protein>
<keyword evidence="4" id="KW-1185">Reference proteome</keyword>
<keyword evidence="2" id="KW-0560">Oxidoreductase</keyword>
<dbReference type="AlphaFoldDB" id="A0A917ZUV9"/>
<proteinExistence type="inferred from homology"/>
<dbReference type="Gene3D" id="1.10.630.10">
    <property type="entry name" value="Cytochrome P450"/>
    <property type="match status" value="1"/>
</dbReference>
<reference evidence="3" key="1">
    <citation type="journal article" date="2014" name="Int. J. Syst. Evol. Microbiol.">
        <title>Complete genome sequence of Corynebacterium casei LMG S-19264T (=DSM 44701T), isolated from a smear-ripened cheese.</title>
        <authorList>
            <consortium name="US DOE Joint Genome Institute (JGI-PGF)"/>
            <person name="Walter F."/>
            <person name="Albersmeier A."/>
            <person name="Kalinowski J."/>
            <person name="Ruckert C."/>
        </authorList>
    </citation>
    <scope>NUCLEOTIDE SEQUENCE</scope>
    <source>
        <strain evidence="3">CGMCC 4.7201</strain>
    </source>
</reference>
<keyword evidence="2" id="KW-0349">Heme</keyword>
<dbReference type="GO" id="GO:0036199">
    <property type="term" value="F:cholest-4-en-3-one 26-monooxygenase activity"/>
    <property type="evidence" value="ECO:0007669"/>
    <property type="project" value="TreeGrafter"/>
</dbReference>
<keyword evidence="2" id="KW-0503">Monooxygenase</keyword>
<dbReference type="InterPro" id="IPR002397">
    <property type="entry name" value="Cyt_P450_B"/>
</dbReference>
<evidence type="ECO:0000256" key="2">
    <source>
        <dbReference type="RuleBase" id="RU000461"/>
    </source>
</evidence>
<dbReference type="PRINTS" id="PR00359">
    <property type="entry name" value="BP450"/>
</dbReference>
<dbReference type="GO" id="GO:0008395">
    <property type="term" value="F:steroid hydroxylase activity"/>
    <property type="evidence" value="ECO:0007669"/>
    <property type="project" value="TreeGrafter"/>
</dbReference>
<comment type="similarity">
    <text evidence="1 2">Belongs to the cytochrome P450 family.</text>
</comment>
<dbReference type="RefSeq" id="WP_189133923.1">
    <property type="nucleotide sequence ID" value="NZ_BMMS01000022.1"/>
</dbReference>
<dbReference type="GO" id="GO:0020037">
    <property type="term" value="F:heme binding"/>
    <property type="evidence" value="ECO:0007669"/>
    <property type="project" value="InterPro"/>
</dbReference>
<dbReference type="InterPro" id="IPR017972">
    <property type="entry name" value="Cyt_P450_CS"/>
</dbReference>
<comment type="caution">
    <text evidence="3">The sequence shown here is derived from an EMBL/GenBank/DDBJ whole genome shotgun (WGS) entry which is preliminary data.</text>
</comment>
<dbReference type="PROSITE" id="PS00086">
    <property type="entry name" value="CYTOCHROME_P450"/>
    <property type="match status" value="1"/>
</dbReference>
<sequence>MEITAPDPGLIVPYEGVDVSDPLLYQHCQHAMWRTMRDKAPVSRHRMPSGDGFWGFSRYAECERIVKDHRVFGSEEGTILASVGVGDSAGGQTITLMDPPKHGDIRRPTMKALSHSVVRRRAPGIRRRVRELVEPCLEGGVHDFAKLMRRLPMVVIGDLMGIPDRYWDTIAYYTTASIAPDDPEYACGATTRETLRRAHHELFTCFTEIIDAKRAEPGEDLITALLTLETDGAPLEDFRVALNCYSFLLGANSTTAHVASHTLLALAQRPHLWDAALADPRSTELLIEEGARWTSPTNHLVRRVREDTEFAGVTLAKGDWVCAWVASANRDESVFADPYSFDPGRSPNPHLSFGAGPHYCIGAPSSRMALGALFQEIGTALAGAEPAGEPSHLHSNWINGLTSMPMTFHPRAERSSR</sequence>
<dbReference type="SUPFAM" id="SSF48264">
    <property type="entry name" value="Cytochrome P450"/>
    <property type="match status" value="1"/>
</dbReference>
<dbReference type="GO" id="GO:0006707">
    <property type="term" value="P:cholesterol catabolic process"/>
    <property type="evidence" value="ECO:0007669"/>
    <property type="project" value="TreeGrafter"/>
</dbReference>
<organism evidence="3 4">
    <name type="scientific">Wenjunlia tyrosinilytica</name>
    <dbReference type="NCBI Taxonomy" id="1544741"/>
    <lineage>
        <taxon>Bacteria</taxon>
        <taxon>Bacillati</taxon>
        <taxon>Actinomycetota</taxon>
        <taxon>Actinomycetes</taxon>
        <taxon>Kitasatosporales</taxon>
        <taxon>Streptomycetaceae</taxon>
        <taxon>Wenjunlia</taxon>
    </lineage>
</organism>
<name>A0A917ZUV9_9ACTN</name>
<gene>
    <name evidence="3" type="ORF">GCM10012280_48700</name>
</gene>
<evidence type="ECO:0000313" key="3">
    <source>
        <dbReference type="EMBL" id="GGO94261.1"/>
    </source>
</evidence>
<keyword evidence="2" id="KW-0479">Metal-binding</keyword>
<accession>A0A917ZUV9</accession>
<dbReference type="Proteomes" id="UP000641932">
    <property type="component" value="Unassembled WGS sequence"/>
</dbReference>
<dbReference type="Pfam" id="PF00067">
    <property type="entry name" value="p450"/>
    <property type="match status" value="1"/>
</dbReference>
<dbReference type="InterPro" id="IPR036396">
    <property type="entry name" value="Cyt_P450_sf"/>
</dbReference>
<dbReference type="GO" id="GO:0005506">
    <property type="term" value="F:iron ion binding"/>
    <property type="evidence" value="ECO:0007669"/>
    <property type="project" value="InterPro"/>
</dbReference>
<dbReference type="PANTHER" id="PTHR46696:SF4">
    <property type="entry name" value="BIOTIN BIOSYNTHESIS CYTOCHROME P450"/>
    <property type="match status" value="1"/>
</dbReference>
<dbReference type="EMBL" id="BMMS01000022">
    <property type="protein sequence ID" value="GGO94261.1"/>
    <property type="molecule type" value="Genomic_DNA"/>
</dbReference>
<dbReference type="PANTHER" id="PTHR46696">
    <property type="entry name" value="P450, PUTATIVE (EUROFUNG)-RELATED"/>
    <property type="match status" value="1"/>
</dbReference>
<keyword evidence="2" id="KW-0408">Iron</keyword>
<evidence type="ECO:0000256" key="1">
    <source>
        <dbReference type="ARBA" id="ARBA00010617"/>
    </source>
</evidence>
<reference evidence="3" key="2">
    <citation type="submission" date="2020-09" db="EMBL/GenBank/DDBJ databases">
        <authorList>
            <person name="Sun Q."/>
            <person name="Zhou Y."/>
        </authorList>
    </citation>
    <scope>NUCLEOTIDE SEQUENCE</scope>
    <source>
        <strain evidence="3">CGMCC 4.7201</strain>
    </source>
</reference>
<evidence type="ECO:0000313" key="4">
    <source>
        <dbReference type="Proteomes" id="UP000641932"/>
    </source>
</evidence>